<organism evidence="2 3">
    <name type="scientific">Xanthomonas populi</name>
    <dbReference type="NCBI Taxonomy" id="53414"/>
    <lineage>
        <taxon>Bacteria</taxon>
        <taxon>Pseudomonadati</taxon>
        <taxon>Pseudomonadota</taxon>
        <taxon>Gammaproteobacteria</taxon>
        <taxon>Lysobacterales</taxon>
        <taxon>Lysobacteraceae</taxon>
        <taxon>Xanthomonas</taxon>
    </lineage>
</organism>
<feature type="domain" description="PoNi C-terminal" evidence="1">
    <location>
        <begin position="173"/>
        <end position="277"/>
    </location>
</feature>
<keyword evidence="3" id="KW-1185">Reference proteome</keyword>
<evidence type="ECO:0000259" key="1">
    <source>
        <dbReference type="Pfam" id="PF08929"/>
    </source>
</evidence>
<reference evidence="3" key="1">
    <citation type="submission" date="2016-08" db="EMBL/GenBank/DDBJ databases">
        <authorList>
            <person name="Merda D."/>
            <person name="Briand M."/>
            <person name="Taghouti G."/>
            <person name="Carrere S."/>
            <person name="Gouzy J."/>
            <person name="Portier P."/>
            <person name="Jacques M.-A."/>
            <person name="Fischer-Le Saux M."/>
        </authorList>
    </citation>
    <scope>NUCLEOTIDE SEQUENCE [LARGE SCALE GENOMIC DNA]</scope>
    <source>
        <strain evidence="3">CFBP1817</strain>
    </source>
</reference>
<dbReference type="Proteomes" id="UP000239939">
    <property type="component" value="Unassembled WGS sequence"/>
</dbReference>
<gene>
    <name evidence="2" type="ORF">XpopCFBP1817_06635</name>
</gene>
<proteinExistence type="predicted"/>
<dbReference type="InterPro" id="IPR015025">
    <property type="entry name" value="PoNi_C"/>
</dbReference>
<dbReference type="Pfam" id="PF08929">
    <property type="entry name" value="PoNi_C"/>
    <property type="match status" value="1"/>
</dbReference>
<name>A0A2S7ETM2_9XANT</name>
<dbReference type="SUPFAM" id="SSF140731">
    <property type="entry name" value="PA2201 C-terminal domain-like"/>
    <property type="match status" value="1"/>
</dbReference>
<dbReference type="OrthoDB" id="6028541at2"/>
<dbReference type="AlphaFoldDB" id="A0A2S7ETM2"/>
<evidence type="ECO:0000313" key="3">
    <source>
        <dbReference type="Proteomes" id="UP000239939"/>
    </source>
</evidence>
<sequence>MTLPAPDWQRWFAWKIPEAQFEQRREPYLRYVTYPKLFDEHLDGIEMVTTDLPRFVAKARPGGLMTSTRRRLWDTLDWMSLQYSAGASVAQLAEVWPYALHWAEEYARFDAAYDQSPENISGDIIPHVSLISEEYWIVALRLVCFGLLTGHAAQMPRVMAFIDYANADLDTYDGLLERLVAPYVGRRPTPPDTATRHLPYRKLFKVFAAQAEQRPALMATYLDQWYHASRREPYVDQHGEGDVDFYGYWAWEAAAATCVLGIDDAAYRDMAFYPKDLADDARQHAAGAAALADATPERVPAGQPVPHSGWWYTPAQTGSRRYFKQGEVFPSIAKTDYGDTFWLWDRDQAPPTLT</sequence>
<dbReference type="InterPro" id="IPR028983">
    <property type="entry name" value="PA2201-like_C"/>
</dbReference>
<evidence type="ECO:0000313" key="2">
    <source>
        <dbReference type="EMBL" id="PPU96484.1"/>
    </source>
</evidence>
<dbReference type="RefSeq" id="WP_128416523.1">
    <property type="nucleotide sequence ID" value="NZ_MDEJ01000028.1"/>
</dbReference>
<dbReference type="EMBL" id="MDEJ01000028">
    <property type="protein sequence ID" value="PPU96484.1"/>
    <property type="molecule type" value="Genomic_DNA"/>
</dbReference>
<dbReference type="Gene3D" id="1.10.3920.10">
    <property type="entry name" value="PA2201 C-terminal domain-like"/>
    <property type="match status" value="1"/>
</dbReference>
<protein>
    <recommendedName>
        <fullName evidence="1">PoNi C-terminal domain-containing protein</fullName>
    </recommendedName>
</protein>
<accession>A0A2S7ETM2</accession>
<comment type="caution">
    <text evidence="2">The sequence shown here is derived from an EMBL/GenBank/DDBJ whole genome shotgun (WGS) entry which is preliminary data.</text>
</comment>